<dbReference type="InterPro" id="IPR011990">
    <property type="entry name" value="TPR-like_helical_dom_sf"/>
</dbReference>
<feature type="region of interest" description="Disordered" evidence="4">
    <location>
        <begin position="619"/>
        <end position="643"/>
    </location>
</feature>
<dbReference type="RefSeq" id="WP_328958840.1">
    <property type="nucleotide sequence ID" value="NZ_CP108110.1"/>
</dbReference>
<dbReference type="InterPro" id="IPR000792">
    <property type="entry name" value="Tscrpt_reg_LuxR_C"/>
</dbReference>
<feature type="region of interest" description="Disordered" evidence="4">
    <location>
        <begin position="1"/>
        <end position="86"/>
    </location>
</feature>
<dbReference type="Gene3D" id="3.40.50.300">
    <property type="entry name" value="P-loop containing nucleotide triphosphate hydrolases"/>
    <property type="match status" value="1"/>
</dbReference>
<dbReference type="Pfam" id="PF13401">
    <property type="entry name" value="AAA_22"/>
    <property type="match status" value="1"/>
</dbReference>
<keyword evidence="7" id="KW-1185">Reference proteome</keyword>
<protein>
    <submittedName>
        <fullName evidence="6">LuxR C-terminal-related transcriptional regulator</fullName>
    </submittedName>
</protein>
<accession>A0ABZ1UE30</accession>
<dbReference type="SUPFAM" id="SSF52540">
    <property type="entry name" value="P-loop containing nucleoside triphosphate hydrolases"/>
    <property type="match status" value="1"/>
</dbReference>
<evidence type="ECO:0000256" key="1">
    <source>
        <dbReference type="ARBA" id="ARBA00023015"/>
    </source>
</evidence>
<feature type="compositionally biased region" description="Low complexity" evidence="4">
    <location>
        <begin position="35"/>
        <end position="57"/>
    </location>
</feature>
<dbReference type="PROSITE" id="PS50043">
    <property type="entry name" value="HTH_LUXR_2"/>
    <property type="match status" value="1"/>
</dbReference>
<dbReference type="Gene3D" id="1.10.10.10">
    <property type="entry name" value="Winged helix-like DNA-binding domain superfamily/Winged helix DNA-binding domain"/>
    <property type="match status" value="1"/>
</dbReference>
<dbReference type="SUPFAM" id="SSF46894">
    <property type="entry name" value="C-terminal effector domain of the bipartite response regulators"/>
    <property type="match status" value="1"/>
</dbReference>
<keyword evidence="1" id="KW-0805">Transcription regulation</keyword>
<dbReference type="PANTHER" id="PTHR44688:SF16">
    <property type="entry name" value="DNA-BINDING TRANSCRIPTIONAL ACTIVATOR DEVR_DOSR"/>
    <property type="match status" value="1"/>
</dbReference>
<dbReference type="Pfam" id="PF00196">
    <property type="entry name" value="GerE"/>
    <property type="match status" value="1"/>
</dbReference>
<dbReference type="PRINTS" id="PR00038">
    <property type="entry name" value="HTHLUXR"/>
</dbReference>
<evidence type="ECO:0000259" key="5">
    <source>
        <dbReference type="PROSITE" id="PS50043"/>
    </source>
</evidence>
<evidence type="ECO:0000313" key="6">
    <source>
        <dbReference type="EMBL" id="WUQ88292.1"/>
    </source>
</evidence>
<evidence type="ECO:0000256" key="4">
    <source>
        <dbReference type="SAM" id="MobiDB-lite"/>
    </source>
</evidence>
<feature type="compositionally biased region" description="Basic and acidic residues" evidence="4">
    <location>
        <begin position="861"/>
        <end position="873"/>
    </location>
</feature>
<reference evidence="6" key="1">
    <citation type="submission" date="2022-10" db="EMBL/GenBank/DDBJ databases">
        <title>The complete genomes of actinobacterial strains from the NBC collection.</title>
        <authorList>
            <person name="Joergensen T.S."/>
            <person name="Alvarez Arevalo M."/>
            <person name="Sterndorff E.B."/>
            <person name="Faurdal D."/>
            <person name="Vuksanovic O."/>
            <person name="Mourched A.-S."/>
            <person name="Charusanti P."/>
            <person name="Shaw S."/>
            <person name="Blin K."/>
            <person name="Weber T."/>
        </authorList>
    </citation>
    <scope>NUCLEOTIDE SEQUENCE</scope>
    <source>
        <strain evidence="6">NBC_00222</strain>
    </source>
</reference>
<dbReference type="Proteomes" id="UP001432222">
    <property type="component" value="Chromosome"/>
</dbReference>
<feature type="region of interest" description="Disordered" evidence="4">
    <location>
        <begin position="859"/>
        <end position="884"/>
    </location>
</feature>
<dbReference type="InterPro" id="IPR036388">
    <property type="entry name" value="WH-like_DNA-bd_sf"/>
</dbReference>
<evidence type="ECO:0000256" key="2">
    <source>
        <dbReference type="ARBA" id="ARBA00023125"/>
    </source>
</evidence>
<dbReference type="InterPro" id="IPR016032">
    <property type="entry name" value="Sig_transdc_resp-reg_C-effctor"/>
</dbReference>
<organism evidence="6 7">
    <name type="scientific">Kitasatospora purpeofusca</name>
    <dbReference type="NCBI Taxonomy" id="67352"/>
    <lineage>
        <taxon>Bacteria</taxon>
        <taxon>Bacillati</taxon>
        <taxon>Actinomycetota</taxon>
        <taxon>Actinomycetes</taxon>
        <taxon>Kitasatosporales</taxon>
        <taxon>Streptomycetaceae</taxon>
        <taxon>Kitasatospora</taxon>
    </lineage>
</organism>
<name>A0ABZ1UE30_9ACTN</name>
<dbReference type="Pfam" id="PF25873">
    <property type="entry name" value="WHD_MalT"/>
    <property type="match status" value="1"/>
</dbReference>
<evidence type="ECO:0000256" key="3">
    <source>
        <dbReference type="ARBA" id="ARBA00023163"/>
    </source>
</evidence>
<dbReference type="Gene3D" id="1.25.40.10">
    <property type="entry name" value="Tetratricopeptide repeat domain"/>
    <property type="match status" value="1"/>
</dbReference>
<sequence>MPYIRAAPAPLAQPGHASAPVLTPAPASPAPTAAPLPTAAPTAAPLPATAPATAPLPAADPPAPARLPNGDPMLATRVRPPRPPAAAFLPRDRLLGRLDAAALRPVTLVTGPAGAGKTLLVADWLARGRLPGPAAWLTLEPSDNQPGTFWAYVREALQTGVAALPAEVGAPARAEHVEPSLLLRLAAWINARPRPLVLVLDECEHLDNLRLAEQLHDLVRHTAGRLRLVLVGRSEPLLPLHRYRAAGELAEIRAGELALNRAETAAVLERHGLRVGPAAVGAVHHALSGWTAGVRLLALAAQEADDPEAYLGRIDAGPTALSDFLLAEVLRTQPAPTQDLLLRCSILGRVHPDLADALTGRRDGRRILDRLHQDNAFTDALPDGWYRLHPMFAGILRLHLRAAAPERVDELRVRAAHWLAGHGQYRAALDHAAEAGAWALAARLLVDEFALGELLAGRDATRLCALFTRMPPTEHSPAAELVRAAVHLTRHEAASALKILEHVEPLLPAERTPLQLAAVLVRTGAARLLGSAPLADRAARRAEELEHRVPAELLERHPELLTLMAADLGSTLLWHGRLDEAGRALERAARAPLSPTTARLRHDALCRLALIDHLRGRPGRAERRVREADEEADRSSLPPDSRTEVRDLVLAATALERDEPAEARAALHRMTGGRAPGHDPVVTLGSAVVRARLHLAEGRPDSALRLLDETRRHGLADRTSDWSRERLAVTACAAHLAAGRPGAAVAALDDVPTLAPDSLVVAARARLAAGRDEQGTLAGLRALRDDPAVGSATRTRALLLLAQAERDSPGSARLLTEALAAAEPERLCRPFRESAPWVRRRLRGLPHLARAHGWLPADLRPPARDQDPERCPDTRPVLPAAGAPVEPLTGREREILLCAARLLSTQEIADELYVSPNTVKTHLKSVNRKLRTANRRDAVRTATRLRLLDAP</sequence>
<dbReference type="PANTHER" id="PTHR44688">
    <property type="entry name" value="DNA-BINDING TRANSCRIPTIONAL ACTIVATOR DEVR_DOSR"/>
    <property type="match status" value="1"/>
</dbReference>
<keyword evidence="3" id="KW-0804">Transcription</keyword>
<evidence type="ECO:0000313" key="7">
    <source>
        <dbReference type="Proteomes" id="UP001432222"/>
    </source>
</evidence>
<dbReference type="SMART" id="SM00421">
    <property type="entry name" value="HTH_LUXR"/>
    <property type="match status" value="1"/>
</dbReference>
<dbReference type="InterPro" id="IPR059106">
    <property type="entry name" value="WHD_MalT"/>
</dbReference>
<dbReference type="InterPro" id="IPR049945">
    <property type="entry name" value="AAA_22"/>
</dbReference>
<feature type="domain" description="HTH luxR-type" evidence="5">
    <location>
        <begin position="881"/>
        <end position="946"/>
    </location>
</feature>
<dbReference type="InterPro" id="IPR027417">
    <property type="entry name" value="P-loop_NTPase"/>
</dbReference>
<dbReference type="EMBL" id="CP108110">
    <property type="protein sequence ID" value="WUQ88292.1"/>
    <property type="molecule type" value="Genomic_DNA"/>
</dbReference>
<proteinExistence type="predicted"/>
<gene>
    <name evidence="6" type="ORF">OHA16_38065</name>
</gene>
<dbReference type="CDD" id="cd06170">
    <property type="entry name" value="LuxR_C_like"/>
    <property type="match status" value="1"/>
</dbReference>
<keyword evidence="2" id="KW-0238">DNA-binding</keyword>